<evidence type="ECO:0000256" key="5">
    <source>
        <dbReference type="ARBA" id="ARBA00022989"/>
    </source>
</evidence>
<keyword evidence="6 7" id="KW-0472">Membrane</keyword>
<evidence type="ECO:0000256" key="7">
    <source>
        <dbReference type="SAM" id="Phobius"/>
    </source>
</evidence>
<keyword evidence="5 7" id="KW-1133">Transmembrane helix</keyword>
<evidence type="ECO:0000256" key="6">
    <source>
        <dbReference type="ARBA" id="ARBA00023136"/>
    </source>
</evidence>
<evidence type="ECO:0000256" key="1">
    <source>
        <dbReference type="ARBA" id="ARBA00004651"/>
    </source>
</evidence>
<dbReference type="RefSeq" id="WP_285974018.1">
    <property type="nucleotide sequence ID" value="NZ_CP127294.1"/>
</dbReference>
<dbReference type="InterPro" id="IPR032808">
    <property type="entry name" value="DoxX"/>
</dbReference>
<reference evidence="8 9" key="1">
    <citation type="submission" date="2023-06" db="EMBL/GenBank/DDBJ databases">
        <authorList>
            <person name="Oyuntsetseg B."/>
            <person name="Kim S.B."/>
        </authorList>
    </citation>
    <scope>NUCLEOTIDE SEQUENCE [LARGE SCALE GENOMIC DNA]</scope>
    <source>
        <strain evidence="8 9">2-15</strain>
    </source>
</reference>
<sequence>MTDSDRISLSGSSSPIRREQIGTDVALLLLRLIVAATMGAHGLVKVFGLFGGPGLDSFGKVLQGYGFTRGLGLLSWITGLTEVGGGVLLVLGLFTPLAAAGLLGVGLSVVVSKLGGGFFEGNGKGYEFELTLAVLAFAVLLAGSGRIALDVNTPWCRTPFRYGLVGLLLAVVASVVIGLAF</sequence>
<gene>
    <name evidence="8" type="ORF">QRX50_23275</name>
</gene>
<name>A0A9Y2N0A4_9PSEU</name>
<protein>
    <submittedName>
        <fullName evidence="8">DoxX family protein</fullName>
    </submittedName>
</protein>
<evidence type="ECO:0000256" key="2">
    <source>
        <dbReference type="ARBA" id="ARBA00006679"/>
    </source>
</evidence>
<comment type="subcellular location">
    <subcellularLocation>
        <location evidence="1">Cell membrane</location>
        <topology evidence="1">Multi-pass membrane protein</topology>
    </subcellularLocation>
</comment>
<dbReference type="EMBL" id="CP127294">
    <property type="protein sequence ID" value="WIX83468.1"/>
    <property type="molecule type" value="Genomic_DNA"/>
</dbReference>
<keyword evidence="4 7" id="KW-0812">Transmembrane</keyword>
<dbReference type="Pfam" id="PF07681">
    <property type="entry name" value="DoxX"/>
    <property type="match status" value="1"/>
</dbReference>
<feature type="transmembrane region" description="Helical" evidence="7">
    <location>
        <begin position="62"/>
        <end position="80"/>
    </location>
</feature>
<dbReference type="AlphaFoldDB" id="A0A9Y2N0A4"/>
<dbReference type="Proteomes" id="UP001236014">
    <property type="component" value="Chromosome"/>
</dbReference>
<evidence type="ECO:0000256" key="4">
    <source>
        <dbReference type="ARBA" id="ARBA00022692"/>
    </source>
</evidence>
<keyword evidence="3" id="KW-1003">Cell membrane</keyword>
<dbReference type="KEGG" id="acab:QRX50_23275"/>
<evidence type="ECO:0000313" key="9">
    <source>
        <dbReference type="Proteomes" id="UP001236014"/>
    </source>
</evidence>
<feature type="transmembrane region" description="Helical" evidence="7">
    <location>
        <begin position="130"/>
        <end position="149"/>
    </location>
</feature>
<accession>A0A9Y2N0A4</accession>
<dbReference type="PANTHER" id="PTHR33452:SF1">
    <property type="entry name" value="INNER MEMBRANE PROTEIN YPHA-RELATED"/>
    <property type="match status" value="1"/>
</dbReference>
<proteinExistence type="inferred from homology"/>
<evidence type="ECO:0000256" key="3">
    <source>
        <dbReference type="ARBA" id="ARBA00022475"/>
    </source>
</evidence>
<comment type="similarity">
    <text evidence="2">Belongs to the DoxX family.</text>
</comment>
<dbReference type="InterPro" id="IPR051907">
    <property type="entry name" value="DoxX-like_oxidoreductase"/>
</dbReference>
<feature type="transmembrane region" description="Helical" evidence="7">
    <location>
        <begin position="21"/>
        <end position="42"/>
    </location>
</feature>
<evidence type="ECO:0000313" key="8">
    <source>
        <dbReference type="EMBL" id="WIX83468.1"/>
    </source>
</evidence>
<organism evidence="8 9">
    <name type="scientific">Amycolatopsis carbonis</name>
    <dbReference type="NCBI Taxonomy" id="715471"/>
    <lineage>
        <taxon>Bacteria</taxon>
        <taxon>Bacillati</taxon>
        <taxon>Actinomycetota</taxon>
        <taxon>Actinomycetes</taxon>
        <taxon>Pseudonocardiales</taxon>
        <taxon>Pseudonocardiaceae</taxon>
        <taxon>Amycolatopsis</taxon>
    </lineage>
</organism>
<feature type="transmembrane region" description="Helical" evidence="7">
    <location>
        <begin position="161"/>
        <end position="180"/>
    </location>
</feature>
<feature type="transmembrane region" description="Helical" evidence="7">
    <location>
        <begin position="87"/>
        <end position="110"/>
    </location>
</feature>
<dbReference type="PANTHER" id="PTHR33452">
    <property type="entry name" value="OXIDOREDUCTASE CATD-RELATED"/>
    <property type="match status" value="1"/>
</dbReference>
<keyword evidence="9" id="KW-1185">Reference proteome</keyword>
<dbReference type="GO" id="GO:0005886">
    <property type="term" value="C:plasma membrane"/>
    <property type="evidence" value="ECO:0007669"/>
    <property type="project" value="UniProtKB-SubCell"/>
</dbReference>